<evidence type="ECO:0000256" key="1">
    <source>
        <dbReference type="ARBA" id="ARBA00004123"/>
    </source>
</evidence>
<name>A0A1Q3ASK7_CEPFO</name>
<dbReference type="NCBIfam" id="TIGR01568">
    <property type="entry name" value="A_thal_3678"/>
    <property type="match status" value="1"/>
</dbReference>
<reference evidence="10" key="1">
    <citation type="submission" date="2016-04" db="EMBL/GenBank/DDBJ databases">
        <title>Cephalotus genome sequencing.</title>
        <authorList>
            <person name="Fukushima K."/>
            <person name="Hasebe M."/>
            <person name="Fang X."/>
        </authorList>
    </citation>
    <scope>NUCLEOTIDE SEQUENCE [LARGE SCALE GENOMIC DNA]</scope>
    <source>
        <strain evidence="10">cv. St1</strain>
    </source>
</reference>
<dbReference type="Pfam" id="PF13724">
    <property type="entry name" value="DNA_binding_2"/>
    <property type="match status" value="1"/>
</dbReference>
<feature type="compositionally biased region" description="Polar residues" evidence="7">
    <location>
        <begin position="42"/>
        <end position="51"/>
    </location>
</feature>
<dbReference type="OrthoDB" id="1928390at2759"/>
<dbReference type="InterPro" id="IPR006458">
    <property type="entry name" value="Ovate_C"/>
</dbReference>
<dbReference type="EMBL" id="BDDD01000079">
    <property type="protein sequence ID" value="GAV58630.1"/>
    <property type="molecule type" value="Genomic_DNA"/>
</dbReference>
<dbReference type="GO" id="GO:0045892">
    <property type="term" value="P:negative regulation of DNA-templated transcription"/>
    <property type="evidence" value="ECO:0007669"/>
    <property type="project" value="UniProtKB-UniRule"/>
</dbReference>
<evidence type="ECO:0000256" key="7">
    <source>
        <dbReference type="SAM" id="MobiDB-lite"/>
    </source>
</evidence>
<evidence type="ECO:0000313" key="10">
    <source>
        <dbReference type="Proteomes" id="UP000187406"/>
    </source>
</evidence>
<keyword evidence="4 6" id="KW-0804">Transcription</keyword>
<dbReference type="InterPro" id="IPR025830">
    <property type="entry name" value="DNA_bnd_dom_ovate"/>
</dbReference>
<evidence type="ECO:0000256" key="4">
    <source>
        <dbReference type="ARBA" id="ARBA00023163"/>
    </source>
</evidence>
<comment type="subcellular location">
    <subcellularLocation>
        <location evidence="1 6">Nucleus</location>
    </subcellularLocation>
</comment>
<keyword evidence="10" id="KW-1185">Reference proteome</keyword>
<dbReference type="InParanoid" id="A0A1Q3ASK7"/>
<evidence type="ECO:0000256" key="3">
    <source>
        <dbReference type="ARBA" id="ARBA00023015"/>
    </source>
</evidence>
<keyword evidence="2 6" id="KW-0678">Repressor</keyword>
<dbReference type="InterPro" id="IPR038933">
    <property type="entry name" value="Ovate"/>
</dbReference>
<comment type="caution">
    <text evidence="9">The sequence shown here is derived from an EMBL/GenBank/DDBJ whole genome shotgun (WGS) entry which is preliminary data.</text>
</comment>
<protein>
    <recommendedName>
        <fullName evidence="6">Transcription repressor</fullName>
    </recommendedName>
    <alternativeName>
        <fullName evidence="6">Ovate family protein</fullName>
    </alternativeName>
</protein>
<proteinExistence type="predicted"/>
<dbReference type="STRING" id="3775.A0A1Q3ASK7"/>
<feature type="region of interest" description="Disordered" evidence="7">
    <location>
        <begin position="32"/>
        <end position="51"/>
    </location>
</feature>
<feature type="compositionally biased region" description="Basic residues" evidence="7">
    <location>
        <begin position="32"/>
        <end position="41"/>
    </location>
</feature>
<gene>
    <name evidence="9" type="ORF">CFOL_v3_02163</name>
</gene>
<sequence length="384" mass="44035">MSFVSLRFRFSDMIPNAWFYKLRDMSKARKHHNSHIMKKKPPSTSTTFQKSHIPNSQSTYTYYTTQPLKADKFYNSSINPKTSDTQFPDLPRRSCKNRSINKRKSMYKPSPKMVTYSDSAVCNCQYSPSQSPDYSLSPVENSQELDLHEYQLSEAHCHDFAVPDPFDRLLTSSSCSCKVTSSTTDIIIDLNNESFTRKFEKLDGFDAISELALPPILTKPAKLDNKTTHVNNLNRRRSSKLDEIQADKSLSVKIVKEQNNNTTQKEQRSNPLIRKSTSNSKTGLRLRLNSPRIGISKRIQALTRKSVSSNACLSGSFAVVKSSDDPQRDFRDSMVEMIVENNIRTSKDLEDLLACYLQLNSIEYHHVIVKAFEQIWFDITDQRL</sequence>
<feature type="region of interest" description="Disordered" evidence="7">
    <location>
        <begin position="256"/>
        <end position="281"/>
    </location>
</feature>
<comment type="function">
    <text evidence="6">Transcriptional repressor that regulates multiple aspects of plant growth and development.</text>
</comment>
<feature type="domain" description="OVATE" evidence="8">
    <location>
        <begin position="319"/>
        <end position="378"/>
    </location>
</feature>
<dbReference type="Pfam" id="PF04844">
    <property type="entry name" value="Ovate"/>
    <property type="match status" value="1"/>
</dbReference>
<dbReference type="GO" id="GO:0003677">
    <property type="term" value="F:DNA binding"/>
    <property type="evidence" value="ECO:0007669"/>
    <property type="project" value="InterPro"/>
</dbReference>
<dbReference type="Proteomes" id="UP000187406">
    <property type="component" value="Unassembled WGS sequence"/>
</dbReference>
<organism evidence="9 10">
    <name type="scientific">Cephalotus follicularis</name>
    <name type="common">Albany pitcher plant</name>
    <dbReference type="NCBI Taxonomy" id="3775"/>
    <lineage>
        <taxon>Eukaryota</taxon>
        <taxon>Viridiplantae</taxon>
        <taxon>Streptophyta</taxon>
        <taxon>Embryophyta</taxon>
        <taxon>Tracheophyta</taxon>
        <taxon>Spermatophyta</taxon>
        <taxon>Magnoliopsida</taxon>
        <taxon>eudicotyledons</taxon>
        <taxon>Gunneridae</taxon>
        <taxon>Pentapetalae</taxon>
        <taxon>rosids</taxon>
        <taxon>fabids</taxon>
        <taxon>Oxalidales</taxon>
        <taxon>Cephalotaceae</taxon>
        <taxon>Cephalotus</taxon>
    </lineage>
</organism>
<dbReference type="PANTHER" id="PTHR33057">
    <property type="entry name" value="TRANSCRIPTION REPRESSOR OFP7-RELATED"/>
    <property type="match status" value="1"/>
</dbReference>
<dbReference type="AlphaFoldDB" id="A0A1Q3ASK7"/>
<keyword evidence="5 6" id="KW-0539">Nucleus</keyword>
<evidence type="ECO:0000256" key="2">
    <source>
        <dbReference type="ARBA" id="ARBA00022491"/>
    </source>
</evidence>
<dbReference type="FunCoup" id="A0A1Q3ASK7">
    <property type="interactions" value="46"/>
</dbReference>
<evidence type="ECO:0000256" key="5">
    <source>
        <dbReference type="ARBA" id="ARBA00023242"/>
    </source>
</evidence>
<evidence type="ECO:0000313" key="9">
    <source>
        <dbReference type="EMBL" id="GAV58630.1"/>
    </source>
</evidence>
<accession>A0A1Q3ASK7</accession>
<dbReference type="PROSITE" id="PS51754">
    <property type="entry name" value="OVATE"/>
    <property type="match status" value="1"/>
</dbReference>
<evidence type="ECO:0000256" key="6">
    <source>
        <dbReference type="RuleBase" id="RU367028"/>
    </source>
</evidence>
<dbReference type="PANTHER" id="PTHR33057:SF128">
    <property type="entry name" value="TRANSCRIPTION REPRESSOR OFP3"/>
    <property type="match status" value="1"/>
</dbReference>
<dbReference type="GO" id="GO:0005634">
    <property type="term" value="C:nucleus"/>
    <property type="evidence" value="ECO:0007669"/>
    <property type="project" value="UniProtKB-SubCell"/>
</dbReference>
<evidence type="ECO:0000259" key="8">
    <source>
        <dbReference type="PROSITE" id="PS51754"/>
    </source>
</evidence>
<keyword evidence="3 6" id="KW-0805">Transcription regulation</keyword>